<keyword evidence="2 5" id="KW-0808">Transferase</keyword>
<dbReference type="Gene3D" id="3.40.640.10">
    <property type="entry name" value="Type I PLP-dependent aspartate aminotransferase-like (Major domain)"/>
    <property type="match status" value="1"/>
</dbReference>
<feature type="domain" description="Aminotransferase class I/classII large" evidence="4">
    <location>
        <begin position="32"/>
        <end position="345"/>
    </location>
</feature>
<dbReference type="KEGG" id="caj:CIG1485E_0496"/>
<evidence type="ECO:0000313" key="6">
    <source>
        <dbReference type="Proteomes" id="UP000028486"/>
    </source>
</evidence>
<dbReference type="eggNOG" id="COG0156">
    <property type="taxonomic scope" value="Bacteria"/>
</dbReference>
<accession>A0A076F8N5</accession>
<dbReference type="InterPro" id="IPR004839">
    <property type="entry name" value="Aminotransferase_I/II_large"/>
</dbReference>
<dbReference type="GO" id="GO:0009102">
    <property type="term" value="P:biotin biosynthetic process"/>
    <property type="evidence" value="ECO:0007669"/>
    <property type="project" value="TreeGrafter"/>
</dbReference>
<protein>
    <submittedName>
        <fullName evidence="5">8-amino-7-oxononanoate synthase</fullName>
        <ecNumber evidence="5">2.3.1.47</ecNumber>
    </submittedName>
</protein>
<reference evidence="6" key="1">
    <citation type="journal article" date="2014" name="Genome Announc.">
        <title>Complete Genome Sequence of Campylobacter iguaniorum Strain 1485ET, Isolated from a Bearded Dragon (Pogona vitticeps).</title>
        <authorList>
            <person name="Gilbert M.J."/>
            <person name="Miller W.G."/>
            <person name="Yee E."/>
            <person name="Kik M."/>
            <person name="Wagenaar J.A."/>
            <person name="Duim B."/>
        </authorList>
    </citation>
    <scope>NUCLEOTIDE SEQUENCE [LARGE SCALE GENOMIC DNA]</scope>
    <source>
        <strain evidence="6">1485E</strain>
    </source>
</reference>
<comment type="cofactor">
    <cofactor evidence="1">
        <name>pyridoxal 5'-phosphate</name>
        <dbReference type="ChEBI" id="CHEBI:597326"/>
    </cofactor>
</comment>
<keyword evidence="5" id="KW-0012">Acyltransferase</keyword>
<evidence type="ECO:0000256" key="1">
    <source>
        <dbReference type="ARBA" id="ARBA00001933"/>
    </source>
</evidence>
<dbReference type="EC" id="2.3.1.47" evidence="5"/>
<dbReference type="HOGENOM" id="CLU_015846_11_2_7"/>
<dbReference type="InterPro" id="IPR050087">
    <property type="entry name" value="AON_synthase_class-II"/>
</dbReference>
<name>A0A076F8N5_9BACT</name>
<keyword evidence="6" id="KW-1185">Reference proteome</keyword>
<dbReference type="GO" id="GO:0030170">
    <property type="term" value="F:pyridoxal phosphate binding"/>
    <property type="evidence" value="ECO:0007669"/>
    <property type="project" value="InterPro"/>
</dbReference>
<dbReference type="AlphaFoldDB" id="A0A076F8N5"/>
<evidence type="ECO:0000259" key="4">
    <source>
        <dbReference type="Pfam" id="PF00155"/>
    </source>
</evidence>
<evidence type="ECO:0000256" key="3">
    <source>
        <dbReference type="ARBA" id="ARBA00022898"/>
    </source>
</evidence>
<organism evidence="5 6">
    <name type="scientific">Campylobacter iguaniorum</name>
    <dbReference type="NCBI Taxonomy" id="1244531"/>
    <lineage>
        <taxon>Bacteria</taxon>
        <taxon>Pseudomonadati</taxon>
        <taxon>Campylobacterota</taxon>
        <taxon>Epsilonproteobacteria</taxon>
        <taxon>Campylobacterales</taxon>
        <taxon>Campylobacteraceae</taxon>
        <taxon>Campylobacter</taxon>
    </lineage>
</organism>
<evidence type="ECO:0000313" key="5">
    <source>
        <dbReference type="EMBL" id="AII14361.1"/>
    </source>
</evidence>
<evidence type="ECO:0000256" key="2">
    <source>
        <dbReference type="ARBA" id="ARBA00022679"/>
    </source>
</evidence>
<dbReference type="RefSeq" id="WP_038453362.1">
    <property type="nucleotide sequence ID" value="NZ_CP009043.1"/>
</dbReference>
<dbReference type="Gene3D" id="3.90.1150.10">
    <property type="entry name" value="Aspartate Aminotransferase, domain 1"/>
    <property type="match status" value="1"/>
</dbReference>
<dbReference type="Proteomes" id="UP000028486">
    <property type="component" value="Chromosome"/>
</dbReference>
<dbReference type="Pfam" id="PF00155">
    <property type="entry name" value="Aminotran_1_2"/>
    <property type="match status" value="1"/>
</dbReference>
<dbReference type="PANTHER" id="PTHR13693">
    <property type="entry name" value="CLASS II AMINOTRANSFERASE/8-AMINO-7-OXONONANOATE SYNTHASE"/>
    <property type="match status" value="1"/>
</dbReference>
<dbReference type="EMBL" id="CP009043">
    <property type="protein sequence ID" value="AII14361.1"/>
    <property type="molecule type" value="Genomic_DNA"/>
</dbReference>
<dbReference type="InterPro" id="IPR015422">
    <property type="entry name" value="PyrdxlP-dep_Trfase_small"/>
</dbReference>
<proteinExistence type="predicted"/>
<dbReference type="OrthoDB" id="9807157at2"/>
<dbReference type="PANTHER" id="PTHR13693:SF100">
    <property type="entry name" value="8-AMINO-7-OXONONANOATE SYNTHASE"/>
    <property type="match status" value="1"/>
</dbReference>
<dbReference type="SUPFAM" id="SSF53383">
    <property type="entry name" value="PLP-dependent transferases"/>
    <property type="match status" value="1"/>
</dbReference>
<keyword evidence="3" id="KW-0663">Pyridoxal phosphate</keyword>
<dbReference type="InterPro" id="IPR015424">
    <property type="entry name" value="PyrdxlP-dep_Trfase"/>
</dbReference>
<dbReference type="STRING" id="1244531.CIG2463D_0497"/>
<sequence length="367" mass="41365">MFDIQKAKENSNFRELKHSKTSSKFIEFNDKKLLNLGSNDYLGIATNKDLRDEFLDICKQNDWFFGSGASRLVYTSNYEFDALEAWFEEKLDKKATIFNSGYCANLSCISTLSDENTLFLCDKLIHASMIDALKLANANFKRYAHNDLETLANLLSQNANKFEKIVILSESVFSMDGDNCDLQGLVNLKKKYTNVLLYIDEAHSFFVRHELGFCHALGLSKEVDFTLVTLGKGIGSEGAVMLCSAMFRDIFINSARSLIYSTSLPSINVAWSHFILNKNFSQERQNLEKNIKFLGLNNSHICAFLVGSSGAALSLSQKLFDNGYFAPAIRPPTVPNGTSRLRISLRGDILERDLVKLKEILDENRVC</sequence>
<dbReference type="GO" id="GO:0008710">
    <property type="term" value="F:8-amino-7-oxononanoate synthase activity"/>
    <property type="evidence" value="ECO:0007669"/>
    <property type="project" value="UniProtKB-EC"/>
</dbReference>
<dbReference type="InterPro" id="IPR015421">
    <property type="entry name" value="PyrdxlP-dep_Trfase_major"/>
</dbReference>
<gene>
    <name evidence="5" type="primary">bioF</name>
    <name evidence="5" type="ORF">CIG1485E_0496</name>
</gene>